<keyword evidence="11" id="KW-1185">Reference proteome</keyword>
<evidence type="ECO:0000259" key="9">
    <source>
        <dbReference type="PROSITE" id="PS51755"/>
    </source>
</evidence>
<feature type="modified residue" description="4-aspartylphosphate" evidence="6">
    <location>
        <position position="52"/>
    </location>
</feature>
<comment type="caution">
    <text evidence="10">The sequence shown here is derived from an EMBL/GenBank/DDBJ whole genome shotgun (WGS) entry which is preliminary data.</text>
</comment>
<proteinExistence type="predicted"/>
<evidence type="ECO:0000256" key="7">
    <source>
        <dbReference type="PROSITE-ProRule" id="PRU01091"/>
    </source>
</evidence>
<evidence type="ECO:0000256" key="1">
    <source>
        <dbReference type="ARBA" id="ARBA00022553"/>
    </source>
</evidence>
<protein>
    <submittedName>
        <fullName evidence="10">Response regulator transcription factor</fullName>
    </submittedName>
</protein>
<keyword evidence="5" id="KW-0804">Transcription</keyword>
<dbReference type="EMBL" id="JBHLVO010000003">
    <property type="protein sequence ID" value="MFC0271067.1"/>
    <property type="molecule type" value="Genomic_DNA"/>
</dbReference>
<feature type="domain" description="OmpR/PhoB-type" evidence="9">
    <location>
        <begin position="126"/>
        <end position="225"/>
    </location>
</feature>
<evidence type="ECO:0000256" key="2">
    <source>
        <dbReference type="ARBA" id="ARBA00023012"/>
    </source>
</evidence>
<dbReference type="Pfam" id="PF00072">
    <property type="entry name" value="Response_reg"/>
    <property type="match status" value="1"/>
</dbReference>
<dbReference type="Gene3D" id="3.40.50.2300">
    <property type="match status" value="1"/>
</dbReference>
<dbReference type="InterPro" id="IPR039420">
    <property type="entry name" value="WalR-like"/>
</dbReference>
<feature type="DNA-binding region" description="OmpR/PhoB-type" evidence="7">
    <location>
        <begin position="126"/>
        <end position="225"/>
    </location>
</feature>
<gene>
    <name evidence="10" type="ORF">ACFFIX_06335</name>
</gene>
<dbReference type="CDD" id="cd00383">
    <property type="entry name" value="trans_reg_C"/>
    <property type="match status" value="1"/>
</dbReference>
<evidence type="ECO:0000313" key="11">
    <source>
        <dbReference type="Proteomes" id="UP001589854"/>
    </source>
</evidence>
<evidence type="ECO:0000313" key="10">
    <source>
        <dbReference type="EMBL" id="MFC0271067.1"/>
    </source>
</evidence>
<sequence length="226" mass="25821">MKQILIVEDELAISMVLGAYLQKEGHDVTYAYDGLEALRKVEEVRPSLILLDIMMPKLNGWDVLQQIRDKSSCPVIMLTALSDTDHKLKGFGGGADDFITKPFVAEEVVARVNAVLRRSPQLQENEKVKFFGSLKINFLSLQVFLNGIEIYFTPRDLSLFLFLVEHPNRTFTREQLIENVWGYDYDGSDRAVDLAIKRIRKILSGWDTSDGEIKTFLGLGYQFFIH</sequence>
<evidence type="ECO:0000256" key="5">
    <source>
        <dbReference type="ARBA" id="ARBA00023163"/>
    </source>
</evidence>
<evidence type="ECO:0000256" key="3">
    <source>
        <dbReference type="ARBA" id="ARBA00023015"/>
    </source>
</evidence>
<dbReference type="CDD" id="cd17574">
    <property type="entry name" value="REC_OmpR"/>
    <property type="match status" value="1"/>
</dbReference>
<dbReference type="Pfam" id="PF00486">
    <property type="entry name" value="Trans_reg_C"/>
    <property type="match status" value="1"/>
</dbReference>
<name>A0ABV6GBM7_9BACI</name>
<dbReference type="Proteomes" id="UP001589854">
    <property type="component" value="Unassembled WGS sequence"/>
</dbReference>
<keyword evidence="3" id="KW-0805">Transcription regulation</keyword>
<keyword evidence="4 7" id="KW-0238">DNA-binding</keyword>
<feature type="domain" description="Response regulatory" evidence="8">
    <location>
        <begin position="3"/>
        <end position="116"/>
    </location>
</feature>
<keyword evidence="2" id="KW-0902">Two-component regulatory system</keyword>
<dbReference type="InterPro" id="IPR001789">
    <property type="entry name" value="Sig_transdc_resp-reg_receiver"/>
</dbReference>
<dbReference type="SUPFAM" id="SSF52172">
    <property type="entry name" value="CheY-like"/>
    <property type="match status" value="1"/>
</dbReference>
<dbReference type="InterPro" id="IPR011006">
    <property type="entry name" value="CheY-like_superfamily"/>
</dbReference>
<organism evidence="10 11">
    <name type="scientific">Metabacillus herbersteinensis</name>
    <dbReference type="NCBI Taxonomy" id="283816"/>
    <lineage>
        <taxon>Bacteria</taxon>
        <taxon>Bacillati</taxon>
        <taxon>Bacillota</taxon>
        <taxon>Bacilli</taxon>
        <taxon>Bacillales</taxon>
        <taxon>Bacillaceae</taxon>
        <taxon>Metabacillus</taxon>
    </lineage>
</organism>
<dbReference type="PROSITE" id="PS50110">
    <property type="entry name" value="RESPONSE_REGULATORY"/>
    <property type="match status" value="1"/>
</dbReference>
<keyword evidence="1 6" id="KW-0597">Phosphoprotein</keyword>
<reference evidence="10 11" key="1">
    <citation type="submission" date="2024-09" db="EMBL/GenBank/DDBJ databases">
        <authorList>
            <person name="Sun Q."/>
            <person name="Mori K."/>
        </authorList>
    </citation>
    <scope>NUCLEOTIDE SEQUENCE [LARGE SCALE GENOMIC DNA]</scope>
    <source>
        <strain evidence="10 11">CCM 7228</strain>
    </source>
</reference>
<evidence type="ECO:0000256" key="4">
    <source>
        <dbReference type="ARBA" id="ARBA00023125"/>
    </source>
</evidence>
<dbReference type="PROSITE" id="PS51755">
    <property type="entry name" value="OMPR_PHOB"/>
    <property type="match status" value="1"/>
</dbReference>
<dbReference type="InterPro" id="IPR001867">
    <property type="entry name" value="OmpR/PhoB-type_DNA-bd"/>
</dbReference>
<dbReference type="PANTHER" id="PTHR48111:SF1">
    <property type="entry name" value="TWO-COMPONENT RESPONSE REGULATOR ORR33"/>
    <property type="match status" value="1"/>
</dbReference>
<dbReference type="RefSeq" id="WP_378931709.1">
    <property type="nucleotide sequence ID" value="NZ_JBHLVO010000003.1"/>
</dbReference>
<evidence type="ECO:0000256" key="6">
    <source>
        <dbReference type="PROSITE-ProRule" id="PRU00169"/>
    </source>
</evidence>
<accession>A0ABV6GBM7</accession>
<dbReference type="SMART" id="SM00448">
    <property type="entry name" value="REC"/>
    <property type="match status" value="1"/>
</dbReference>
<evidence type="ECO:0000259" key="8">
    <source>
        <dbReference type="PROSITE" id="PS50110"/>
    </source>
</evidence>
<dbReference type="InterPro" id="IPR036388">
    <property type="entry name" value="WH-like_DNA-bd_sf"/>
</dbReference>
<dbReference type="PANTHER" id="PTHR48111">
    <property type="entry name" value="REGULATOR OF RPOS"/>
    <property type="match status" value="1"/>
</dbReference>
<dbReference type="Gene3D" id="1.10.10.10">
    <property type="entry name" value="Winged helix-like DNA-binding domain superfamily/Winged helix DNA-binding domain"/>
    <property type="match status" value="1"/>
</dbReference>
<dbReference type="SMART" id="SM00862">
    <property type="entry name" value="Trans_reg_C"/>
    <property type="match status" value="1"/>
</dbReference>